<dbReference type="Pfam" id="PF07920">
    <property type="entry name" value="DUF1684"/>
    <property type="match status" value="1"/>
</dbReference>
<evidence type="ECO:0000313" key="1">
    <source>
        <dbReference type="EMBL" id="PWC08558.1"/>
    </source>
</evidence>
<protein>
    <recommendedName>
        <fullName evidence="3">DUF1684 domain-containing protein</fullName>
    </recommendedName>
</protein>
<dbReference type="AlphaFoldDB" id="A0A2U1TI42"/>
<evidence type="ECO:0008006" key="3">
    <source>
        <dbReference type="Google" id="ProtNLM"/>
    </source>
</evidence>
<keyword evidence="2" id="KW-1185">Reference proteome</keyword>
<dbReference type="PANTHER" id="PTHR41913">
    <property type="entry name" value="DUF1684 DOMAIN-CONTAINING PROTEIN"/>
    <property type="match status" value="1"/>
</dbReference>
<dbReference type="RefSeq" id="WP_108962265.1">
    <property type="nucleotide sequence ID" value="NZ_QEFB01000001.1"/>
</dbReference>
<sequence length="271" mass="29095">MALPDTFASSTDSVSSDWATWHEARERSTSSPFGLASLAATHWLTAVPEQLDSVPGLWHAGLDGIVSEGSELNGLTILQGGRPVGAVTDNTVTLMSGQDIEWGDRRLRFFERDGALALRVLDPEAPTRTQLRGIEVFEPDPALVLEGSFSPSAPNSRLEITAIDGHVSEDLPAGVIAVPFPDGAIETLTVTAERGGLHAVFGDETNGTETYGFRFIDMPAPDADGHVTVDFNRAYLPPCAFADFYVCPLPPAGNRLSRPIRAGEKNVRLEQ</sequence>
<gene>
    <name evidence="1" type="ORF">DF223_04350</name>
</gene>
<accession>A0A2U1TI42</accession>
<proteinExistence type="predicted"/>
<dbReference type="InterPro" id="IPR012467">
    <property type="entry name" value="DUF1684"/>
</dbReference>
<dbReference type="EMBL" id="QEFB01000001">
    <property type="protein sequence ID" value="PWC08558.1"/>
    <property type="molecule type" value="Genomic_DNA"/>
</dbReference>
<comment type="caution">
    <text evidence="1">The sequence shown here is derived from an EMBL/GenBank/DDBJ whole genome shotgun (WGS) entry which is preliminary data.</text>
</comment>
<organism evidence="1 2">
    <name type="scientific">Mycetocola zhujimingii</name>
    <dbReference type="NCBI Taxonomy" id="2079792"/>
    <lineage>
        <taxon>Bacteria</taxon>
        <taxon>Bacillati</taxon>
        <taxon>Actinomycetota</taxon>
        <taxon>Actinomycetes</taxon>
        <taxon>Micrococcales</taxon>
        <taxon>Microbacteriaceae</taxon>
        <taxon>Mycetocola</taxon>
    </lineage>
</organism>
<evidence type="ECO:0000313" key="2">
    <source>
        <dbReference type="Proteomes" id="UP000244962"/>
    </source>
</evidence>
<reference evidence="2" key="1">
    <citation type="submission" date="2018-04" db="EMBL/GenBank/DDBJ databases">
        <authorList>
            <person name="Liu S."/>
            <person name="Wang Z."/>
            <person name="Li J."/>
        </authorList>
    </citation>
    <scope>NUCLEOTIDE SEQUENCE [LARGE SCALE GENOMIC DNA]</scope>
    <source>
        <strain evidence="2">622</strain>
    </source>
</reference>
<name>A0A2U1TI42_9MICO</name>
<dbReference type="Proteomes" id="UP000244962">
    <property type="component" value="Unassembled WGS sequence"/>
</dbReference>
<dbReference type="PANTHER" id="PTHR41913:SF1">
    <property type="entry name" value="DUF1684 DOMAIN-CONTAINING PROTEIN"/>
    <property type="match status" value="1"/>
</dbReference>